<evidence type="ECO:0000256" key="9">
    <source>
        <dbReference type="ARBA" id="ARBA00023180"/>
    </source>
</evidence>
<keyword evidence="9" id="KW-0325">Glycoprotein</keyword>
<dbReference type="InterPro" id="IPR052672">
    <property type="entry name" value="Type1_Cytokine_Rcpt_Type2"/>
</dbReference>
<dbReference type="CDD" id="cd00063">
    <property type="entry name" value="FN3"/>
    <property type="match status" value="2"/>
</dbReference>
<dbReference type="Ensembl" id="ENSSORT00005008131.1">
    <property type="protein sequence ID" value="ENSSORP00005007848.1"/>
    <property type="gene ID" value="ENSSORG00005004425.1"/>
</dbReference>
<evidence type="ECO:0000256" key="8">
    <source>
        <dbReference type="ARBA" id="ARBA00023170"/>
    </source>
</evidence>
<keyword evidence="7" id="KW-0472">Membrane</keyword>
<feature type="region of interest" description="Disordered" evidence="10">
    <location>
        <begin position="709"/>
        <end position="748"/>
    </location>
</feature>
<dbReference type="InterPro" id="IPR036116">
    <property type="entry name" value="FN3_sf"/>
</dbReference>
<dbReference type="InterPro" id="IPR003961">
    <property type="entry name" value="FN3_dom"/>
</dbReference>
<dbReference type="AlphaFoldDB" id="A0A672YTF0"/>
<keyword evidence="6" id="KW-1133">Transmembrane helix</keyword>
<reference evidence="13" key="3">
    <citation type="submission" date="2025-09" db="UniProtKB">
        <authorList>
            <consortium name="Ensembl"/>
        </authorList>
    </citation>
    <scope>IDENTIFICATION</scope>
</reference>
<evidence type="ECO:0000256" key="7">
    <source>
        <dbReference type="ARBA" id="ARBA00023136"/>
    </source>
</evidence>
<accession>A0A672YTF0</accession>
<feature type="compositionally biased region" description="Basic and acidic residues" evidence="10">
    <location>
        <begin position="647"/>
        <end position="660"/>
    </location>
</feature>
<dbReference type="GeneID" id="115414379"/>
<feature type="signal peptide" evidence="11">
    <location>
        <begin position="1"/>
        <end position="22"/>
    </location>
</feature>
<evidence type="ECO:0000256" key="4">
    <source>
        <dbReference type="ARBA" id="ARBA00022729"/>
    </source>
</evidence>
<proteinExistence type="inferred from homology"/>
<feature type="domain" description="Fibronectin type-III" evidence="12">
    <location>
        <begin position="129"/>
        <end position="231"/>
    </location>
</feature>
<keyword evidence="8" id="KW-0675">Receptor</keyword>
<feature type="domain" description="Fibronectin type-III" evidence="12">
    <location>
        <begin position="436"/>
        <end position="530"/>
    </location>
</feature>
<evidence type="ECO:0000256" key="10">
    <source>
        <dbReference type="SAM" id="MobiDB-lite"/>
    </source>
</evidence>
<keyword evidence="3" id="KW-0812">Transmembrane</keyword>
<dbReference type="Proteomes" id="UP000472271">
    <property type="component" value="Chromosome 22"/>
</dbReference>
<keyword evidence="4 11" id="KW-0732">Signal</keyword>
<sequence length="831" mass="90845">MEQSPAAMWACLLGAGLVLVLAPSVSVTTHPKPPELVSCVFQERANITCQWKPGDPQMTNYTLSIRKMAGAKVFTCPPTSDTKCTVTIGDSTVRSDFCINITAHGRDGNVTSGPRCQSGRIEIKLEQVKLEDVRPVAADPRCLSVSWRRKLNFAVSPNEIKDGILKSQIAFKAEGQCDFQVENVTVRDFNFTVCLFRADTTYTLKLRHRYNSSRSPWSLWSSTAQGRTAEDAPSSALLFWRRVKETDQNGRRLTSLLWKPLPHFLANGLFRFYNVTCRTEGGLVLTDNGSCRNLHGSCTSCSLHLPPGRCSCSLTASTSAGTSPEAWIWLHGAQDAELPSMSQITAVPLDDHHLEVRWIAPAEPSPSGFVVEWFTVREKNDSTIHWERLNRSCTTLVISEGVEPLTRYTVSVRALYAEGGAGQDSTQLIYTRQGVPSAGPQVKVQKISGSSVEFSWAPIPVEDLHGFICNYTIYYAMTNQPARSEIVPGHVRRHTLLNLSPGHYSVYLRANTEAGAGENGTTVNVHIGSEEVPVAMYVICLLVLTSGALLLMAGLAHSHIVKHKLCQNIPDPSNSSLSRWTLKPALESMKWAATPEKCEIKYSEVVLLNESELHNSELDQDLHYKTSCHLQTYSSHQCALQPGSESVDSHHKTRSSDMESMRTSTGADGSLGAGFSSCPSIYMNILYSQALPLSLLPLSYTDGHYGSVHVHDGELQPGGAGEQPGSPQTTSRGPSPPPSQTDGLGTHRHLHGTLSFSGLCGVSHPSPFLSHLANAASQHLCAQKRCSSAQQLEPDTFSQSTNPPRTFTPFTQAVFLDFSHSAVECDPYIPV</sequence>
<feature type="domain" description="Fibronectin type-III" evidence="12">
    <location>
        <begin position="338"/>
        <end position="435"/>
    </location>
</feature>
<dbReference type="InParanoid" id="A0A672YTF0"/>
<evidence type="ECO:0000256" key="3">
    <source>
        <dbReference type="ARBA" id="ARBA00022692"/>
    </source>
</evidence>
<dbReference type="GO" id="GO:0005886">
    <property type="term" value="C:plasma membrane"/>
    <property type="evidence" value="ECO:0007669"/>
    <property type="project" value="UniProtKB-ARBA"/>
</dbReference>
<dbReference type="RefSeq" id="XP_029983564.1">
    <property type="nucleotide sequence ID" value="XM_030127704.1"/>
</dbReference>
<reference evidence="13" key="2">
    <citation type="submission" date="2025-08" db="UniProtKB">
        <authorList>
            <consortium name="Ensembl"/>
        </authorList>
    </citation>
    <scope>IDENTIFICATION</scope>
</reference>
<gene>
    <name evidence="13" type="primary">LOC115414379</name>
</gene>
<evidence type="ECO:0000256" key="6">
    <source>
        <dbReference type="ARBA" id="ARBA00022989"/>
    </source>
</evidence>
<evidence type="ECO:0000259" key="12">
    <source>
        <dbReference type="PROSITE" id="PS50853"/>
    </source>
</evidence>
<feature type="domain" description="Fibronectin type-III" evidence="12">
    <location>
        <begin position="33"/>
        <end position="126"/>
    </location>
</feature>
<dbReference type="SUPFAM" id="SSF49265">
    <property type="entry name" value="Fibronectin type III"/>
    <property type="match status" value="3"/>
</dbReference>
<evidence type="ECO:0000256" key="5">
    <source>
        <dbReference type="ARBA" id="ARBA00022737"/>
    </source>
</evidence>
<protein>
    <submittedName>
        <fullName evidence="13">Interleukin-31 receptor subunit alpha-like</fullName>
    </submittedName>
</protein>
<evidence type="ECO:0000256" key="11">
    <source>
        <dbReference type="SAM" id="SignalP"/>
    </source>
</evidence>
<dbReference type="PROSITE" id="PS50853">
    <property type="entry name" value="FN3"/>
    <property type="match status" value="4"/>
</dbReference>
<dbReference type="PANTHER" id="PTHR48423">
    <property type="entry name" value="INTERLEUKIN-27 RECEPTOR SUBUNIT ALPHA"/>
    <property type="match status" value="1"/>
</dbReference>
<feature type="chain" id="PRO_5025460488" evidence="11">
    <location>
        <begin position="23"/>
        <end position="831"/>
    </location>
</feature>
<evidence type="ECO:0000313" key="13">
    <source>
        <dbReference type="Ensembl" id="ENSSORP00005007848.1"/>
    </source>
</evidence>
<dbReference type="OrthoDB" id="9884260at2759"/>
<evidence type="ECO:0000313" key="14">
    <source>
        <dbReference type="Proteomes" id="UP000472271"/>
    </source>
</evidence>
<comment type="similarity">
    <text evidence="2">Belongs to the type I cytokine receptor family. Type 2 subfamily.</text>
</comment>
<name>A0A672YTF0_9TELE</name>
<dbReference type="PANTHER" id="PTHR48423:SF1">
    <property type="entry name" value="INTERLEUKIN-27 RECEPTOR SUBUNIT ALPHA"/>
    <property type="match status" value="1"/>
</dbReference>
<dbReference type="InterPro" id="IPR013783">
    <property type="entry name" value="Ig-like_fold"/>
</dbReference>
<dbReference type="SMART" id="SM00060">
    <property type="entry name" value="FN3"/>
    <property type="match status" value="3"/>
</dbReference>
<dbReference type="Gene3D" id="2.60.40.10">
    <property type="entry name" value="Immunoglobulins"/>
    <property type="match status" value="5"/>
</dbReference>
<reference evidence="13" key="1">
    <citation type="submission" date="2019-06" db="EMBL/GenBank/DDBJ databases">
        <authorList>
            <consortium name="Wellcome Sanger Institute Data Sharing"/>
        </authorList>
    </citation>
    <scope>NUCLEOTIDE SEQUENCE [LARGE SCALE GENOMIC DNA]</scope>
</reference>
<evidence type="ECO:0000256" key="2">
    <source>
        <dbReference type="ARBA" id="ARBA00008921"/>
    </source>
</evidence>
<organism evidence="13 14">
    <name type="scientific">Sphaeramia orbicularis</name>
    <name type="common">orbiculate cardinalfish</name>
    <dbReference type="NCBI Taxonomy" id="375764"/>
    <lineage>
        <taxon>Eukaryota</taxon>
        <taxon>Metazoa</taxon>
        <taxon>Chordata</taxon>
        <taxon>Craniata</taxon>
        <taxon>Vertebrata</taxon>
        <taxon>Euteleostomi</taxon>
        <taxon>Actinopterygii</taxon>
        <taxon>Neopterygii</taxon>
        <taxon>Teleostei</taxon>
        <taxon>Neoteleostei</taxon>
        <taxon>Acanthomorphata</taxon>
        <taxon>Gobiaria</taxon>
        <taxon>Kurtiformes</taxon>
        <taxon>Apogonoidei</taxon>
        <taxon>Apogonidae</taxon>
        <taxon>Apogoninae</taxon>
        <taxon>Sphaeramia</taxon>
    </lineage>
</organism>
<dbReference type="Pfam" id="PF00041">
    <property type="entry name" value="fn3"/>
    <property type="match status" value="1"/>
</dbReference>
<keyword evidence="5" id="KW-0677">Repeat</keyword>
<evidence type="ECO:0000256" key="1">
    <source>
        <dbReference type="ARBA" id="ARBA00004479"/>
    </source>
</evidence>
<feature type="region of interest" description="Disordered" evidence="10">
    <location>
        <begin position="639"/>
        <end position="669"/>
    </location>
</feature>
<keyword evidence="14" id="KW-1185">Reference proteome</keyword>
<comment type="subcellular location">
    <subcellularLocation>
        <location evidence="1">Membrane</location>
        <topology evidence="1">Single-pass type I membrane protein</topology>
    </subcellularLocation>
</comment>